<dbReference type="InterPro" id="IPR052337">
    <property type="entry name" value="SAT4-like"/>
</dbReference>
<evidence type="ECO:0000256" key="2">
    <source>
        <dbReference type="ARBA" id="ARBA00022692"/>
    </source>
</evidence>
<comment type="caution">
    <text evidence="9">The sequence shown here is derived from an EMBL/GenBank/DDBJ whole genome shotgun (WGS) entry which is preliminary data.</text>
</comment>
<accession>A0AAN6VP18</accession>
<sequence length="328" mass="36423">MDRNLTGSLPADAYENIAGGLIAYCVIFLLLNMTIVGVRFYIRLRIIRKFGSDDIALGVTLFATFASVLGVTIATRLGLGGHIEVLSIDDRIAFNKLLLASSLGYHVAIILLKSTFLLQFRRIFPLPTFQRLCDIFLAFLAAWTVAGLVGGMTICLPLSRNWLPQGAIWECDQRLWFWMSHGVIHVITDLMIFIMPLPLLRTLPLPPLHKFVLIGVFSLGFFTCAISCIRLTTLRSSLRDPDVTWTAATTMFWSLGEVTCSIVCLCIPTLRPLLGDIFSGRRGDENIMQRGSRGFAFDAISLPSSVERQSPNPRRRQATISSNDGPVQ</sequence>
<keyword evidence="4 7" id="KW-0472">Membrane</keyword>
<reference evidence="9" key="1">
    <citation type="journal article" date="2023" name="Mol. Phylogenet. Evol.">
        <title>Genome-scale phylogeny and comparative genomics of the fungal order Sordariales.</title>
        <authorList>
            <person name="Hensen N."/>
            <person name="Bonometti L."/>
            <person name="Westerberg I."/>
            <person name="Brannstrom I.O."/>
            <person name="Guillou S."/>
            <person name="Cros-Aarteil S."/>
            <person name="Calhoun S."/>
            <person name="Haridas S."/>
            <person name="Kuo A."/>
            <person name="Mondo S."/>
            <person name="Pangilinan J."/>
            <person name="Riley R."/>
            <person name="LaButti K."/>
            <person name="Andreopoulos B."/>
            <person name="Lipzen A."/>
            <person name="Chen C."/>
            <person name="Yan M."/>
            <person name="Daum C."/>
            <person name="Ng V."/>
            <person name="Clum A."/>
            <person name="Steindorff A."/>
            <person name="Ohm R.A."/>
            <person name="Martin F."/>
            <person name="Silar P."/>
            <person name="Natvig D.O."/>
            <person name="Lalanne C."/>
            <person name="Gautier V."/>
            <person name="Ament-Velasquez S.L."/>
            <person name="Kruys A."/>
            <person name="Hutchinson M.I."/>
            <person name="Powell A.J."/>
            <person name="Barry K."/>
            <person name="Miller A.N."/>
            <person name="Grigoriev I.V."/>
            <person name="Debuchy R."/>
            <person name="Gladieux P."/>
            <person name="Hiltunen Thoren M."/>
            <person name="Johannesson H."/>
        </authorList>
    </citation>
    <scope>NUCLEOTIDE SEQUENCE</scope>
    <source>
        <strain evidence="9">CBS 538.74</strain>
    </source>
</reference>
<evidence type="ECO:0000256" key="1">
    <source>
        <dbReference type="ARBA" id="ARBA00004141"/>
    </source>
</evidence>
<dbReference type="Proteomes" id="UP001302745">
    <property type="component" value="Unassembled WGS sequence"/>
</dbReference>
<feature type="transmembrane region" description="Helical" evidence="7">
    <location>
        <begin position="132"/>
        <end position="155"/>
    </location>
</feature>
<name>A0AAN6VP18_9PEZI</name>
<dbReference type="GO" id="GO:0016020">
    <property type="term" value="C:membrane"/>
    <property type="evidence" value="ECO:0007669"/>
    <property type="project" value="UniProtKB-SubCell"/>
</dbReference>
<dbReference type="InterPro" id="IPR049326">
    <property type="entry name" value="Rhodopsin_dom_fungi"/>
</dbReference>
<feature type="transmembrane region" description="Helical" evidence="7">
    <location>
        <begin position="97"/>
        <end position="120"/>
    </location>
</feature>
<comment type="similarity">
    <text evidence="5">Belongs to the SAT4 family.</text>
</comment>
<evidence type="ECO:0000259" key="8">
    <source>
        <dbReference type="Pfam" id="PF20684"/>
    </source>
</evidence>
<feature type="region of interest" description="Disordered" evidence="6">
    <location>
        <begin position="305"/>
        <end position="328"/>
    </location>
</feature>
<keyword evidence="10" id="KW-1185">Reference proteome</keyword>
<evidence type="ECO:0000256" key="7">
    <source>
        <dbReference type="SAM" id="Phobius"/>
    </source>
</evidence>
<feature type="transmembrane region" description="Helical" evidence="7">
    <location>
        <begin position="252"/>
        <end position="274"/>
    </location>
</feature>
<feature type="domain" description="Rhodopsin" evidence="8">
    <location>
        <begin position="38"/>
        <end position="274"/>
    </location>
</feature>
<feature type="transmembrane region" description="Helical" evidence="7">
    <location>
        <begin position="211"/>
        <end position="232"/>
    </location>
</feature>
<evidence type="ECO:0000256" key="3">
    <source>
        <dbReference type="ARBA" id="ARBA00022989"/>
    </source>
</evidence>
<comment type="subcellular location">
    <subcellularLocation>
        <location evidence="1">Membrane</location>
        <topology evidence="1">Multi-pass membrane protein</topology>
    </subcellularLocation>
</comment>
<evidence type="ECO:0000256" key="6">
    <source>
        <dbReference type="SAM" id="MobiDB-lite"/>
    </source>
</evidence>
<dbReference type="PANTHER" id="PTHR33048:SF47">
    <property type="entry name" value="INTEGRAL MEMBRANE PROTEIN-RELATED"/>
    <property type="match status" value="1"/>
</dbReference>
<feature type="transmembrane region" description="Helical" evidence="7">
    <location>
        <begin position="175"/>
        <end position="199"/>
    </location>
</feature>
<evidence type="ECO:0000256" key="5">
    <source>
        <dbReference type="ARBA" id="ARBA00038359"/>
    </source>
</evidence>
<proteinExistence type="inferred from homology"/>
<dbReference type="PANTHER" id="PTHR33048">
    <property type="entry name" value="PTH11-LIKE INTEGRAL MEMBRANE PROTEIN (AFU_ORTHOLOGUE AFUA_5G11245)"/>
    <property type="match status" value="1"/>
</dbReference>
<evidence type="ECO:0000313" key="9">
    <source>
        <dbReference type="EMBL" id="KAK4153781.1"/>
    </source>
</evidence>
<protein>
    <recommendedName>
        <fullName evidence="8">Rhodopsin domain-containing protein</fullName>
    </recommendedName>
</protein>
<reference evidence="9" key="2">
    <citation type="submission" date="2023-05" db="EMBL/GenBank/DDBJ databases">
        <authorList>
            <consortium name="Lawrence Berkeley National Laboratory"/>
            <person name="Steindorff A."/>
            <person name="Hensen N."/>
            <person name="Bonometti L."/>
            <person name="Westerberg I."/>
            <person name="Brannstrom I.O."/>
            <person name="Guillou S."/>
            <person name="Cros-Aarteil S."/>
            <person name="Calhoun S."/>
            <person name="Haridas S."/>
            <person name="Kuo A."/>
            <person name="Mondo S."/>
            <person name="Pangilinan J."/>
            <person name="Riley R."/>
            <person name="Labutti K."/>
            <person name="Andreopoulos B."/>
            <person name="Lipzen A."/>
            <person name="Chen C."/>
            <person name="Yanf M."/>
            <person name="Daum C."/>
            <person name="Ng V."/>
            <person name="Clum A."/>
            <person name="Ohm R."/>
            <person name="Martin F."/>
            <person name="Silar P."/>
            <person name="Natvig D."/>
            <person name="Lalanne C."/>
            <person name="Gautier V."/>
            <person name="Ament-Velasquez S.L."/>
            <person name="Kruys A."/>
            <person name="Hutchinson M.I."/>
            <person name="Powell A.J."/>
            <person name="Barry K."/>
            <person name="Miller A.N."/>
            <person name="Grigoriev I.V."/>
            <person name="Debuchy R."/>
            <person name="Gladieux P."/>
            <person name="Thoren M.H."/>
            <person name="Johannesson H."/>
        </authorList>
    </citation>
    <scope>NUCLEOTIDE SEQUENCE</scope>
    <source>
        <strain evidence="9">CBS 538.74</strain>
    </source>
</reference>
<dbReference type="EMBL" id="MU856930">
    <property type="protein sequence ID" value="KAK4153781.1"/>
    <property type="molecule type" value="Genomic_DNA"/>
</dbReference>
<dbReference type="AlphaFoldDB" id="A0AAN6VP18"/>
<evidence type="ECO:0000313" key="10">
    <source>
        <dbReference type="Proteomes" id="UP001302745"/>
    </source>
</evidence>
<keyword evidence="3 7" id="KW-1133">Transmembrane helix</keyword>
<feature type="transmembrane region" description="Helical" evidence="7">
    <location>
        <begin position="20"/>
        <end position="42"/>
    </location>
</feature>
<dbReference type="Pfam" id="PF20684">
    <property type="entry name" value="Fung_rhodopsin"/>
    <property type="match status" value="1"/>
</dbReference>
<organism evidence="9 10">
    <name type="scientific">Chaetomidium leptoderma</name>
    <dbReference type="NCBI Taxonomy" id="669021"/>
    <lineage>
        <taxon>Eukaryota</taxon>
        <taxon>Fungi</taxon>
        <taxon>Dikarya</taxon>
        <taxon>Ascomycota</taxon>
        <taxon>Pezizomycotina</taxon>
        <taxon>Sordariomycetes</taxon>
        <taxon>Sordariomycetidae</taxon>
        <taxon>Sordariales</taxon>
        <taxon>Chaetomiaceae</taxon>
        <taxon>Chaetomidium</taxon>
    </lineage>
</organism>
<gene>
    <name evidence="9" type="ORF">C8A00DRAFT_15023</name>
</gene>
<keyword evidence="2 7" id="KW-0812">Transmembrane</keyword>
<evidence type="ECO:0000256" key="4">
    <source>
        <dbReference type="ARBA" id="ARBA00023136"/>
    </source>
</evidence>
<feature type="transmembrane region" description="Helical" evidence="7">
    <location>
        <begin position="54"/>
        <end position="77"/>
    </location>
</feature>